<dbReference type="Proteomes" id="UP001551189">
    <property type="component" value="Unassembled WGS sequence"/>
</dbReference>
<evidence type="ECO:0000313" key="1">
    <source>
        <dbReference type="EMBL" id="MEU6800016.1"/>
    </source>
</evidence>
<keyword evidence="2" id="KW-1185">Reference proteome</keyword>
<feature type="non-terminal residue" evidence="1">
    <location>
        <position position="80"/>
    </location>
</feature>
<sequence>MTVNQSSSSPKRAIGRKRAASLAGCAVTVLLTVTACGGGGTAGKTTKDGFAQAPQKDGALTVWVDATRMDAAKLYQKLHP</sequence>
<gene>
    <name evidence="1" type="ORF">ABZ931_03205</name>
</gene>
<name>A0ABV3ASX1_9ACTN</name>
<reference evidence="1 2" key="1">
    <citation type="submission" date="2024-06" db="EMBL/GenBank/DDBJ databases">
        <title>The Natural Products Discovery Center: Release of the First 8490 Sequenced Strains for Exploring Actinobacteria Biosynthetic Diversity.</title>
        <authorList>
            <person name="Kalkreuter E."/>
            <person name="Kautsar S.A."/>
            <person name="Yang D."/>
            <person name="Bader C.D."/>
            <person name="Teijaro C.N."/>
            <person name="Fluegel L."/>
            <person name="Davis C.M."/>
            <person name="Simpson J.R."/>
            <person name="Lauterbach L."/>
            <person name="Steele A.D."/>
            <person name="Gui C."/>
            <person name="Meng S."/>
            <person name="Li G."/>
            <person name="Viehrig K."/>
            <person name="Ye F."/>
            <person name="Su P."/>
            <person name="Kiefer A.F."/>
            <person name="Nichols A."/>
            <person name="Cepeda A.J."/>
            <person name="Yan W."/>
            <person name="Fan B."/>
            <person name="Jiang Y."/>
            <person name="Adhikari A."/>
            <person name="Zheng C.-J."/>
            <person name="Schuster L."/>
            <person name="Cowan T.M."/>
            <person name="Smanski M.J."/>
            <person name="Chevrette M.G."/>
            <person name="De Carvalho L.P.S."/>
            <person name="Shen B."/>
        </authorList>
    </citation>
    <scope>NUCLEOTIDE SEQUENCE [LARGE SCALE GENOMIC DNA]</scope>
    <source>
        <strain evidence="1 2">NPDC046851</strain>
    </source>
</reference>
<accession>A0ABV3ASX1</accession>
<evidence type="ECO:0000313" key="2">
    <source>
        <dbReference type="Proteomes" id="UP001551189"/>
    </source>
</evidence>
<dbReference type="EMBL" id="JBEYXT010000008">
    <property type="protein sequence ID" value="MEU6800016.1"/>
    <property type="molecule type" value="Genomic_DNA"/>
</dbReference>
<comment type="caution">
    <text evidence="1">The sequence shown here is derived from an EMBL/GenBank/DDBJ whole genome shotgun (WGS) entry which is preliminary data.</text>
</comment>
<organism evidence="1 2">
    <name type="scientific">Streptomyces neyagawaensis</name>
    <dbReference type="NCBI Taxonomy" id="42238"/>
    <lineage>
        <taxon>Bacteria</taxon>
        <taxon>Bacillati</taxon>
        <taxon>Actinomycetota</taxon>
        <taxon>Actinomycetes</taxon>
        <taxon>Kitasatosporales</taxon>
        <taxon>Streptomycetaceae</taxon>
        <taxon>Streptomyces</taxon>
    </lineage>
</organism>
<protein>
    <submittedName>
        <fullName evidence="1">Carbohydrate ABC transporter substrate-binding protein</fullName>
    </submittedName>
</protein>
<proteinExistence type="predicted"/>